<dbReference type="SMART" id="SM00248">
    <property type="entry name" value="ANK"/>
    <property type="match status" value="1"/>
</dbReference>
<keyword evidence="1" id="KW-0040">ANK repeat</keyword>
<reference evidence="3" key="1">
    <citation type="submission" date="2022-10" db="EMBL/GenBank/DDBJ databases">
        <title>Completed Genome Sequence of two octocoral isolated bacterium, Endozoicomonas euniceicola EF212T and Endozoicomonas gorgoniicola PS125T.</title>
        <authorList>
            <person name="Chiou Y.-J."/>
            <person name="Chen Y.-H."/>
        </authorList>
    </citation>
    <scope>NUCLEOTIDE SEQUENCE</scope>
    <source>
        <strain evidence="3">EF212</strain>
    </source>
</reference>
<dbReference type="InterPro" id="IPR036770">
    <property type="entry name" value="Ankyrin_rpt-contain_sf"/>
</dbReference>
<dbReference type="Pfam" id="PF00023">
    <property type="entry name" value="Ank"/>
    <property type="match status" value="1"/>
</dbReference>
<feature type="repeat" description="ANK" evidence="1">
    <location>
        <begin position="170"/>
        <end position="202"/>
    </location>
</feature>
<evidence type="ECO:0000313" key="3">
    <source>
        <dbReference type="EMBL" id="UYM17259.1"/>
    </source>
</evidence>
<protein>
    <submittedName>
        <fullName evidence="3">Ankyrin repeat domain-containing protein</fullName>
    </submittedName>
</protein>
<name>A0ABY6GXZ3_9GAMM</name>
<dbReference type="RefSeq" id="WP_262599770.1">
    <property type="nucleotide sequence ID" value="NZ_CP103300.1"/>
</dbReference>
<dbReference type="PROSITE" id="PS50088">
    <property type="entry name" value="ANK_REPEAT"/>
    <property type="match status" value="1"/>
</dbReference>
<feature type="chain" id="PRO_5045858281" evidence="2">
    <location>
        <begin position="27"/>
        <end position="268"/>
    </location>
</feature>
<evidence type="ECO:0000256" key="1">
    <source>
        <dbReference type="PROSITE-ProRule" id="PRU00023"/>
    </source>
</evidence>
<dbReference type="Proteomes" id="UP001163255">
    <property type="component" value="Chromosome"/>
</dbReference>
<dbReference type="SUPFAM" id="SSF48403">
    <property type="entry name" value="Ankyrin repeat"/>
    <property type="match status" value="1"/>
</dbReference>
<gene>
    <name evidence="3" type="ORF">NX720_04870</name>
</gene>
<keyword evidence="4" id="KW-1185">Reference proteome</keyword>
<keyword evidence="2" id="KW-0732">Signal</keyword>
<accession>A0ABY6GXZ3</accession>
<feature type="signal peptide" evidence="2">
    <location>
        <begin position="1"/>
        <end position="26"/>
    </location>
</feature>
<dbReference type="Gene3D" id="1.25.40.20">
    <property type="entry name" value="Ankyrin repeat-containing domain"/>
    <property type="match status" value="1"/>
</dbReference>
<organism evidence="3 4">
    <name type="scientific">Endozoicomonas euniceicola</name>
    <dbReference type="NCBI Taxonomy" id="1234143"/>
    <lineage>
        <taxon>Bacteria</taxon>
        <taxon>Pseudomonadati</taxon>
        <taxon>Pseudomonadota</taxon>
        <taxon>Gammaproteobacteria</taxon>
        <taxon>Oceanospirillales</taxon>
        <taxon>Endozoicomonadaceae</taxon>
        <taxon>Endozoicomonas</taxon>
    </lineage>
</organism>
<dbReference type="PROSITE" id="PS50297">
    <property type="entry name" value="ANK_REP_REGION"/>
    <property type="match status" value="1"/>
</dbReference>
<dbReference type="InterPro" id="IPR002110">
    <property type="entry name" value="Ankyrin_rpt"/>
</dbReference>
<sequence length="268" mass="30726">MDIAISKLRVICFFLTTSLWFCTAVADVKDNVKLIEISAEYDSNSTANRNNYSILEQIMFPAQKLYKERNYAEYSKNKISRIKAVLEAGADINYQENGYYLYSPSALLKSSDFISNTALGLHDLTKNFVYYHLANMNNKEMYRENTPAEPVIGEMGYYALPLFHDPKGVSGNTALIFSVREGLPDVVKLLLDKKANANLVNKNSFSALDYAIKFMNMYKSELKNPKNFYDKKINRIYFQRFQDIACMLKPITKVSIYKDIELNCNSAD</sequence>
<proteinExistence type="predicted"/>
<dbReference type="EMBL" id="CP103300">
    <property type="protein sequence ID" value="UYM17259.1"/>
    <property type="molecule type" value="Genomic_DNA"/>
</dbReference>
<evidence type="ECO:0000256" key="2">
    <source>
        <dbReference type="SAM" id="SignalP"/>
    </source>
</evidence>
<evidence type="ECO:0000313" key="4">
    <source>
        <dbReference type="Proteomes" id="UP001163255"/>
    </source>
</evidence>